<keyword evidence="3" id="KW-1185">Reference proteome</keyword>
<evidence type="ECO:0000313" key="3">
    <source>
        <dbReference type="Proteomes" id="UP000054032"/>
    </source>
</evidence>
<dbReference type="KEGG" id="bor:COCMIDRAFT_9737"/>
<evidence type="ECO:0000313" key="2">
    <source>
        <dbReference type="EMBL" id="EUC40384.1"/>
    </source>
</evidence>
<accession>W6YXU3</accession>
<dbReference type="SUPFAM" id="SSF56112">
    <property type="entry name" value="Protein kinase-like (PK-like)"/>
    <property type="match status" value="1"/>
</dbReference>
<dbReference type="GeneID" id="19129046"/>
<dbReference type="InterPro" id="IPR011009">
    <property type="entry name" value="Kinase-like_dom_sf"/>
</dbReference>
<dbReference type="EMBL" id="KI964170">
    <property type="protein sequence ID" value="EUC40384.1"/>
    <property type="molecule type" value="Genomic_DNA"/>
</dbReference>
<dbReference type="OrthoDB" id="3687865at2759"/>
<organism evidence="2 3">
    <name type="scientific">Bipolaris oryzae ATCC 44560</name>
    <dbReference type="NCBI Taxonomy" id="930090"/>
    <lineage>
        <taxon>Eukaryota</taxon>
        <taxon>Fungi</taxon>
        <taxon>Dikarya</taxon>
        <taxon>Ascomycota</taxon>
        <taxon>Pezizomycotina</taxon>
        <taxon>Dothideomycetes</taxon>
        <taxon>Pleosporomycetidae</taxon>
        <taxon>Pleosporales</taxon>
        <taxon>Pleosporineae</taxon>
        <taxon>Pleosporaceae</taxon>
        <taxon>Bipolaris</taxon>
    </lineage>
</organism>
<feature type="compositionally biased region" description="Polar residues" evidence="1">
    <location>
        <begin position="22"/>
        <end position="32"/>
    </location>
</feature>
<gene>
    <name evidence="2" type="ORF">COCMIDRAFT_9737</name>
</gene>
<dbReference type="Proteomes" id="UP000054032">
    <property type="component" value="Unassembled WGS sequence"/>
</dbReference>
<dbReference type="RefSeq" id="XP_007693107.1">
    <property type="nucleotide sequence ID" value="XM_007694917.1"/>
</dbReference>
<sequence length="301" mass="33520">MDERRLTLFPGTTNGARDVTPLNRNSDSTKPSASKRKRPDPIFGLNKWRKISLAPQIFTPRDEDPGRHYRCIHIVDPQGERPYCLAQKIASGATKNAYRVVMIRRSPDKPVYRLEEPNPNLLNILSVFRFEGSIFTVFDRPGFPLSEIVASHSPQLGLAEVKTISAEALSGICAAYEEGFHFPSIDVEDITVSASSGRVKVTLERTFLQETISDYKATAFGIMLDDLVSRVPDSSTLQQSQNLVAFIQRASETTYRELNKDDFLRDALPTASLIPLVLNAQIIVFPVEHVTEAVITDLGTS</sequence>
<dbReference type="AlphaFoldDB" id="W6YXU3"/>
<feature type="region of interest" description="Disordered" evidence="1">
    <location>
        <begin position="1"/>
        <end position="41"/>
    </location>
</feature>
<proteinExistence type="predicted"/>
<name>W6YXU3_COCMI</name>
<reference evidence="2 3" key="1">
    <citation type="journal article" date="2013" name="PLoS Genet.">
        <title>Comparative genome structure, secondary metabolite, and effector coding capacity across Cochliobolus pathogens.</title>
        <authorList>
            <person name="Condon B.J."/>
            <person name="Leng Y."/>
            <person name="Wu D."/>
            <person name="Bushley K.E."/>
            <person name="Ohm R.A."/>
            <person name="Otillar R."/>
            <person name="Martin J."/>
            <person name="Schackwitz W."/>
            <person name="Grimwood J."/>
            <person name="MohdZainudin N."/>
            <person name="Xue C."/>
            <person name="Wang R."/>
            <person name="Manning V.A."/>
            <person name="Dhillon B."/>
            <person name="Tu Z.J."/>
            <person name="Steffenson B.J."/>
            <person name="Salamov A."/>
            <person name="Sun H."/>
            <person name="Lowry S."/>
            <person name="LaButti K."/>
            <person name="Han J."/>
            <person name="Copeland A."/>
            <person name="Lindquist E."/>
            <person name="Barry K."/>
            <person name="Schmutz J."/>
            <person name="Baker S.E."/>
            <person name="Ciuffetti L.M."/>
            <person name="Grigoriev I.V."/>
            <person name="Zhong S."/>
            <person name="Turgeon B.G."/>
        </authorList>
    </citation>
    <scope>NUCLEOTIDE SEQUENCE [LARGE SCALE GENOMIC DNA]</scope>
    <source>
        <strain evidence="2 3">ATCC 44560</strain>
    </source>
</reference>
<evidence type="ECO:0000256" key="1">
    <source>
        <dbReference type="SAM" id="MobiDB-lite"/>
    </source>
</evidence>
<dbReference type="HOGENOM" id="CLU_915290_0_0_1"/>
<protein>
    <submittedName>
        <fullName evidence="2">Uncharacterized protein</fullName>
    </submittedName>
</protein>